<evidence type="ECO:0000256" key="1">
    <source>
        <dbReference type="SAM" id="Phobius"/>
    </source>
</evidence>
<organism evidence="3 4">
    <name type="scientific">Thalassotalea litorea</name>
    <dbReference type="NCBI Taxonomy" id="2020715"/>
    <lineage>
        <taxon>Bacteria</taxon>
        <taxon>Pseudomonadati</taxon>
        <taxon>Pseudomonadota</taxon>
        <taxon>Gammaproteobacteria</taxon>
        <taxon>Alteromonadales</taxon>
        <taxon>Colwelliaceae</taxon>
        <taxon>Thalassotalea</taxon>
    </lineage>
</organism>
<sequence>MALDNLKKKSQRGIYIVEFSLVAVVFLLVLILVIEVGRLIYTWNALTEVTRRGARLATVCSPLTDSSDANTVSQQDAIGDLATFSGFNLLPNLTRSNIVITYLDASGTSTTNANNVASIQTQIINYQHNLVIPFVSITIDSPTLVTGIPRESLGFTRTGITSC</sequence>
<name>A0A5R9IDN6_9GAMM</name>
<proteinExistence type="predicted"/>
<feature type="transmembrane region" description="Helical" evidence="1">
    <location>
        <begin position="12"/>
        <end position="34"/>
    </location>
</feature>
<dbReference type="InterPro" id="IPR012495">
    <property type="entry name" value="TadE-like_dom"/>
</dbReference>
<dbReference type="OrthoDB" id="6948598at2"/>
<feature type="domain" description="TadE-like" evidence="2">
    <location>
        <begin position="13"/>
        <end position="55"/>
    </location>
</feature>
<keyword evidence="1" id="KW-0812">Transmembrane</keyword>
<keyword evidence="1" id="KW-1133">Transmembrane helix</keyword>
<dbReference type="EMBL" id="VCBC01000016">
    <property type="protein sequence ID" value="TLU61473.1"/>
    <property type="molecule type" value="Genomic_DNA"/>
</dbReference>
<dbReference type="RefSeq" id="WP_138320979.1">
    <property type="nucleotide sequence ID" value="NZ_VCBC01000016.1"/>
</dbReference>
<dbReference type="Proteomes" id="UP000307790">
    <property type="component" value="Unassembled WGS sequence"/>
</dbReference>
<keyword evidence="4" id="KW-1185">Reference proteome</keyword>
<evidence type="ECO:0000313" key="4">
    <source>
        <dbReference type="Proteomes" id="UP000307790"/>
    </source>
</evidence>
<protein>
    <submittedName>
        <fullName evidence="3">Pilus assembly protein</fullName>
    </submittedName>
</protein>
<dbReference type="AlphaFoldDB" id="A0A5R9IDN6"/>
<reference evidence="3 4" key="1">
    <citation type="submission" date="2019-05" db="EMBL/GenBank/DDBJ databases">
        <title>Genome sequences of Thalassotalea litorea 1K03283.</title>
        <authorList>
            <person name="Zhang D."/>
        </authorList>
    </citation>
    <scope>NUCLEOTIDE SEQUENCE [LARGE SCALE GENOMIC DNA]</scope>
    <source>
        <strain evidence="3 4">MCCC 1K03283</strain>
    </source>
</reference>
<comment type="caution">
    <text evidence="3">The sequence shown here is derived from an EMBL/GenBank/DDBJ whole genome shotgun (WGS) entry which is preliminary data.</text>
</comment>
<dbReference type="Pfam" id="PF07811">
    <property type="entry name" value="TadE"/>
    <property type="match status" value="1"/>
</dbReference>
<accession>A0A5R9IDN6</accession>
<evidence type="ECO:0000313" key="3">
    <source>
        <dbReference type="EMBL" id="TLU61473.1"/>
    </source>
</evidence>
<evidence type="ECO:0000259" key="2">
    <source>
        <dbReference type="Pfam" id="PF07811"/>
    </source>
</evidence>
<gene>
    <name evidence="3" type="ORF">FE810_14640</name>
</gene>
<keyword evidence="1" id="KW-0472">Membrane</keyword>